<keyword evidence="8 9" id="KW-0503">Monooxygenase</keyword>
<dbReference type="Proteomes" id="UP000305948">
    <property type="component" value="Unassembled WGS sequence"/>
</dbReference>
<dbReference type="GO" id="GO:0005506">
    <property type="term" value="F:iron ion binding"/>
    <property type="evidence" value="ECO:0007669"/>
    <property type="project" value="InterPro"/>
</dbReference>
<evidence type="ECO:0000256" key="4">
    <source>
        <dbReference type="ARBA" id="ARBA00022617"/>
    </source>
</evidence>
<dbReference type="PANTHER" id="PTHR24305">
    <property type="entry name" value="CYTOCHROME P450"/>
    <property type="match status" value="1"/>
</dbReference>
<reference evidence="10 11" key="1">
    <citation type="journal article" date="2019" name="Nat. Ecol. Evol.">
        <title>Megaphylogeny resolves global patterns of mushroom evolution.</title>
        <authorList>
            <person name="Varga T."/>
            <person name="Krizsan K."/>
            <person name="Foldi C."/>
            <person name="Dima B."/>
            <person name="Sanchez-Garcia M."/>
            <person name="Sanchez-Ramirez S."/>
            <person name="Szollosi G.J."/>
            <person name="Szarkandi J.G."/>
            <person name="Papp V."/>
            <person name="Albert L."/>
            <person name="Andreopoulos W."/>
            <person name="Angelini C."/>
            <person name="Antonin V."/>
            <person name="Barry K.W."/>
            <person name="Bougher N.L."/>
            <person name="Buchanan P."/>
            <person name="Buyck B."/>
            <person name="Bense V."/>
            <person name="Catcheside P."/>
            <person name="Chovatia M."/>
            <person name="Cooper J."/>
            <person name="Damon W."/>
            <person name="Desjardin D."/>
            <person name="Finy P."/>
            <person name="Geml J."/>
            <person name="Haridas S."/>
            <person name="Hughes K."/>
            <person name="Justo A."/>
            <person name="Karasinski D."/>
            <person name="Kautmanova I."/>
            <person name="Kiss B."/>
            <person name="Kocsube S."/>
            <person name="Kotiranta H."/>
            <person name="LaButti K.M."/>
            <person name="Lechner B.E."/>
            <person name="Liimatainen K."/>
            <person name="Lipzen A."/>
            <person name="Lukacs Z."/>
            <person name="Mihaltcheva S."/>
            <person name="Morgado L.N."/>
            <person name="Niskanen T."/>
            <person name="Noordeloos M.E."/>
            <person name="Ohm R.A."/>
            <person name="Ortiz-Santana B."/>
            <person name="Ovrebo C."/>
            <person name="Racz N."/>
            <person name="Riley R."/>
            <person name="Savchenko A."/>
            <person name="Shiryaev A."/>
            <person name="Soop K."/>
            <person name="Spirin V."/>
            <person name="Szebenyi C."/>
            <person name="Tomsovsky M."/>
            <person name="Tulloss R.E."/>
            <person name="Uehling J."/>
            <person name="Grigoriev I.V."/>
            <person name="Vagvolgyi C."/>
            <person name="Papp T."/>
            <person name="Martin F.M."/>
            <person name="Miettinen O."/>
            <person name="Hibbett D.S."/>
            <person name="Nagy L.G."/>
        </authorList>
    </citation>
    <scope>NUCLEOTIDE SEQUENCE [LARGE SCALE GENOMIC DNA]</scope>
    <source>
        <strain evidence="10 11">OMC1185</strain>
    </source>
</reference>
<dbReference type="PROSITE" id="PS00086">
    <property type="entry name" value="CYTOCHROME_P450"/>
    <property type="match status" value="1"/>
</dbReference>
<evidence type="ECO:0000256" key="8">
    <source>
        <dbReference type="ARBA" id="ARBA00023033"/>
    </source>
</evidence>
<evidence type="ECO:0000256" key="1">
    <source>
        <dbReference type="ARBA" id="ARBA00001971"/>
    </source>
</evidence>
<keyword evidence="6 9" id="KW-0560">Oxidoreductase</keyword>
<evidence type="ECO:0000313" key="11">
    <source>
        <dbReference type="Proteomes" id="UP000305948"/>
    </source>
</evidence>
<dbReference type="InterPro" id="IPR050121">
    <property type="entry name" value="Cytochrome_P450_monoxygenase"/>
</dbReference>
<proteinExistence type="inferred from homology"/>
<dbReference type="STRING" id="5364.A0A5C3MQR1"/>
<evidence type="ECO:0000256" key="5">
    <source>
        <dbReference type="ARBA" id="ARBA00022723"/>
    </source>
</evidence>
<accession>A0A5C3MQR1</accession>
<organism evidence="10 11">
    <name type="scientific">Heliocybe sulcata</name>
    <dbReference type="NCBI Taxonomy" id="5364"/>
    <lineage>
        <taxon>Eukaryota</taxon>
        <taxon>Fungi</taxon>
        <taxon>Dikarya</taxon>
        <taxon>Basidiomycota</taxon>
        <taxon>Agaricomycotina</taxon>
        <taxon>Agaricomycetes</taxon>
        <taxon>Gloeophyllales</taxon>
        <taxon>Gloeophyllaceae</taxon>
        <taxon>Heliocybe</taxon>
    </lineage>
</organism>
<dbReference type="EMBL" id="ML213524">
    <property type="protein sequence ID" value="TFK47310.1"/>
    <property type="molecule type" value="Genomic_DNA"/>
</dbReference>
<dbReference type="GO" id="GO:0004497">
    <property type="term" value="F:monooxygenase activity"/>
    <property type="evidence" value="ECO:0007669"/>
    <property type="project" value="UniProtKB-KW"/>
</dbReference>
<protein>
    <recommendedName>
        <fullName evidence="12">Cytochrome P450</fullName>
    </recommendedName>
</protein>
<evidence type="ECO:0000256" key="9">
    <source>
        <dbReference type="RuleBase" id="RU000461"/>
    </source>
</evidence>
<feature type="non-terminal residue" evidence="10">
    <location>
        <position position="1"/>
    </location>
</feature>
<gene>
    <name evidence="10" type="ORF">OE88DRAFT_1602746</name>
</gene>
<name>A0A5C3MQR1_9AGAM</name>
<dbReference type="AlphaFoldDB" id="A0A5C3MQR1"/>
<dbReference type="Gene3D" id="1.10.630.10">
    <property type="entry name" value="Cytochrome P450"/>
    <property type="match status" value="1"/>
</dbReference>
<keyword evidence="5 9" id="KW-0479">Metal-binding</keyword>
<evidence type="ECO:0000256" key="6">
    <source>
        <dbReference type="ARBA" id="ARBA00023002"/>
    </source>
</evidence>
<dbReference type="InterPro" id="IPR017972">
    <property type="entry name" value="Cyt_P450_CS"/>
</dbReference>
<dbReference type="Pfam" id="PF00067">
    <property type="entry name" value="p450"/>
    <property type="match status" value="1"/>
</dbReference>
<keyword evidence="4 9" id="KW-0349">Heme</keyword>
<comment type="pathway">
    <text evidence="2">Secondary metabolite biosynthesis.</text>
</comment>
<dbReference type="PANTHER" id="PTHR24305:SF166">
    <property type="entry name" value="CYTOCHROME P450 12A4, MITOCHONDRIAL-RELATED"/>
    <property type="match status" value="1"/>
</dbReference>
<dbReference type="PRINTS" id="PR00385">
    <property type="entry name" value="P450"/>
</dbReference>
<evidence type="ECO:0000313" key="10">
    <source>
        <dbReference type="EMBL" id="TFK47310.1"/>
    </source>
</evidence>
<keyword evidence="11" id="KW-1185">Reference proteome</keyword>
<evidence type="ECO:0000256" key="3">
    <source>
        <dbReference type="ARBA" id="ARBA00010617"/>
    </source>
</evidence>
<keyword evidence="7 9" id="KW-0408">Iron</keyword>
<dbReference type="InterPro" id="IPR036396">
    <property type="entry name" value="Cyt_P450_sf"/>
</dbReference>
<sequence length="116" mass="13043">EPTYEDLTSTSCLPYLDAVVKEGLRMYPTSTHNARVPSEDVFPLEIPVRSPSGDLIRELLVSAGQVRAFSIYFWVDGDTFKPERWIEPDGLPPKDKLQMGWSNLLTFNAGPRQCLG</sequence>
<dbReference type="OrthoDB" id="1470350at2759"/>
<feature type="non-terminal residue" evidence="10">
    <location>
        <position position="116"/>
    </location>
</feature>
<evidence type="ECO:0008006" key="12">
    <source>
        <dbReference type="Google" id="ProtNLM"/>
    </source>
</evidence>
<dbReference type="GO" id="GO:0016705">
    <property type="term" value="F:oxidoreductase activity, acting on paired donors, with incorporation or reduction of molecular oxygen"/>
    <property type="evidence" value="ECO:0007669"/>
    <property type="project" value="InterPro"/>
</dbReference>
<evidence type="ECO:0000256" key="2">
    <source>
        <dbReference type="ARBA" id="ARBA00005179"/>
    </source>
</evidence>
<evidence type="ECO:0000256" key="7">
    <source>
        <dbReference type="ARBA" id="ARBA00023004"/>
    </source>
</evidence>
<dbReference type="SUPFAM" id="SSF48264">
    <property type="entry name" value="Cytochrome P450"/>
    <property type="match status" value="1"/>
</dbReference>
<comment type="cofactor">
    <cofactor evidence="1">
        <name>heme</name>
        <dbReference type="ChEBI" id="CHEBI:30413"/>
    </cofactor>
</comment>
<comment type="similarity">
    <text evidence="3 9">Belongs to the cytochrome P450 family.</text>
</comment>
<dbReference type="InterPro" id="IPR001128">
    <property type="entry name" value="Cyt_P450"/>
</dbReference>
<dbReference type="GO" id="GO:0020037">
    <property type="term" value="F:heme binding"/>
    <property type="evidence" value="ECO:0007669"/>
    <property type="project" value="InterPro"/>
</dbReference>